<dbReference type="CDD" id="cd13708">
    <property type="entry name" value="PBP2_BvgS_like_1"/>
    <property type="match status" value="1"/>
</dbReference>
<keyword evidence="2" id="KW-1133">Transmembrane helix</keyword>
<dbReference type="SUPFAM" id="SSF53850">
    <property type="entry name" value="Periplasmic binding protein-like II"/>
    <property type="match status" value="1"/>
</dbReference>
<dbReference type="PROSITE" id="PS50109">
    <property type="entry name" value="HIS_KIN"/>
    <property type="match status" value="1"/>
</dbReference>
<evidence type="ECO:0000256" key="3">
    <source>
        <dbReference type="SAM" id="SignalP"/>
    </source>
</evidence>
<sequence length="524" mass="60692">MMKSFWALCLWGFIATVFASSVALSPEQEAYLKEKKVVTMCVDPDWAPFETINADKEHEGIAADLIRLIASKLDLTLRLVPTKTWEETVLKSKRQECDLLSLVNQTPKREEWLVFTEPIIKDPNVLVARSDYPPIDDIRSLRNTSIALLKETFVIERFQNDFPNLKIIPVDTEEEAFWMVENKKADLTLRSLMVTAYTIKKESIFNLKVVAQPKDYVNILRIGVRKDEPILRDILNRGIQAITPSEKEHIVNKHIYIKVESNERNHHLLIYGILTLLLISSLILIWNYQLRKRVAQEVKKNLEHSQMLFQQSKQAALGALIATISHQWRESLTKISYANLTFRAHILQNKKIPDELLDKNTREIEQTLDFMSETMQNFLEYYKPSTNVYEFEVEDSIRAVIRILDTRIKNLNVAIAFHQTSNTHFIGIRNEWMQVWMNLLSNMLNIAQKRAIKYPYIEITISENAISFHDNCGGIEPEIVEKLNNGSYKNGLGINMSREIVQKYGKSLFIHNLDQGAQFMIVSP</sequence>
<dbReference type="EMBL" id="DLUG01000059">
    <property type="protein sequence ID" value="DAB36963.1"/>
    <property type="molecule type" value="Genomic_DNA"/>
</dbReference>
<dbReference type="Gene3D" id="1.10.287.130">
    <property type="match status" value="1"/>
</dbReference>
<dbReference type="STRING" id="366522.GCA_001548055_01307"/>
<dbReference type="Pfam" id="PF02518">
    <property type="entry name" value="HATPase_c"/>
    <property type="match status" value="1"/>
</dbReference>
<evidence type="ECO:0000259" key="4">
    <source>
        <dbReference type="PROSITE" id="PS50109"/>
    </source>
</evidence>
<keyword evidence="5" id="KW-0418">Kinase</keyword>
<dbReference type="InterPro" id="IPR036890">
    <property type="entry name" value="HATPase_C_sf"/>
</dbReference>
<proteinExistence type="predicted"/>
<evidence type="ECO:0000256" key="1">
    <source>
        <dbReference type="ARBA" id="ARBA00022729"/>
    </source>
</evidence>
<dbReference type="Pfam" id="PF00497">
    <property type="entry name" value="SBP_bac_3"/>
    <property type="match status" value="1"/>
</dbReference>
<reference evidence="5 6" key="1">
    <citation type="journal article" date="2017" name="Front. Microbiol.">
        <title>Comparative Genomic Analysis of the Class Epsilonproteobacteria and Proposed Reclassification to Epsilonbacteraeota (phyl. nov.).</title>
        <authorList>
            <person name="Waite D.W."/>
            <person name="Vanwonterghem I."/>
            <person name="Rinke C."/>
            <person name="Parks D.H."/>
            <person name="Zhang Y."/>
            <person name="Takai K."/>
            <person name="Sievert S.M."/>
            <person name="Simon J."/>
            <person name="Campbell B.J."/>
            <person name="Hanson T.E."/>
            <person name="Woyke T."/>
            <person name="Klotz M.G."/>
            <person name="Hugenholtz P."/>
        </authorList>
    </citation>
    <scope>NUCLEOTIDE SEQUENCE [LARGE SCALE GENOMIC DNA]</scope>
    <source>
        <strain evidence="5">UBA11420</strain>
    </source>
</reference>
<keyword evidence="2" id="KW-0472">Membrane</keyword>
<feature type="signal peptide" evidence="3">
    <location>
        <begin position="1"/>
        <end position="19"/>
    </location>
</feature>
<keyword evidence="5" id="KW-0808">Transferase</keyword>
<dbReference type="SMART" id="SM00062">
    <property type="entry name" value="PBPb"/>
    <property type="match status" value="1"/>
</dbReference>
<feature type="domain" description="Histidine kinase" evidence="4">
    <location>
        <begin position="323"/>
        <end position="524"/>
    </location>
</feature>
<name>A0A2D3WKB1_9BACT</name>
<keyword evidence="1 3" id="KW-0732">Signal</keyword>
<accession>A0A2D3WKB1</accession>
<evidence type="ECO:0000313" key="5">
    <source>
        <dbReference type="EMBL" id="DAB36963.1"/>
    </source>
</evidence>
<dbReference type="InterPro" id="IPR001638">
    <property type="entry name" value="Solute-binding_3/MltF_N"/>
</dbReference>
<dbReference type="SUPFAM" id="SSF55874">
    <property type="entry name" value="ATPase domain of HSP90 chaperone/DNA topoisomerase II/histidine kinase"/>
    <property type="match status" value="1"/>
</dbReference>
<evidence type="ECO:0000313" key="6">
    <source>
        <dbReference type="Proteomes" id="UP000231638"/>
    </source>
</evidence>
<dbReference type="PANTHER" id="PTHR35936">
    <property type="entry name" value="MEMBRANE-BOUND LYTIC MUREIN TRANSGLYCOSYLASE F"/>
    <property type="match status" value="1"/>
</dbReference>
<dbReference type="GO" id="GO:0016301">
    <property type="term" value="F:kinase activity"/>
    <property type="evidence" value="ECO:0007669"/>
    <property type="project" value="UniProtKB-KW"/>
</dbReference>
<dbReference type="AlphaFoldDB" id="A0A2D3WKB1"/>
<comment type="caution">
    <text evidence="5">The sequence shown here is derived from an EMBL/GenBank/DDBJ whole genome shotgun (WGS) entry which is preliminary data.</text>
</comment>
<dbReference type="Gene3D" id="3.40.190.10">
    <property type="entry name" value="Periplasmic binding protein-like II"/>
    <property type="match status" value="2"/>
</dbReference>
<dbReference type="Gene3D" id="3.30.565.10">
    <property type="entry name" value="Histidine kinase-like ATPase, C-terminal domain"/>
    <property type="match status" value="1"/>
</dbReference>
<evidence type="ECO:0000256" key="2">
    <source>
        <dbReference type="SAM" id="Phobius"/>
    </source>
</evidence>
<dbReference type="Proteomes" id="UP000231638">
    <property type="component" value="Unassembled WGS sequence"/>
</dbReference>
<feature type="chain" id="PRO_5013561825" evidence="3">
    <location>
        <begin position="20"/>
        <end position="524"/>
    </location>
</feature>
<dbReference type="InterPro" id="IPR005467">
    <property type="entry name" value="His_kinase_dom"/>
</dbReference>
<feature type="transmembrane region" description="Helical" evidence="2">
    <location>
        <begin position="268"/>
        <end position="290"/>
    </location>
</feature>
<dbReference type="InterPro" id="IPR003594">
    <property type="entry name" value="HATPase_dom"/>
</dbReference>
<keyword evidence="2" id="KW-0812">Transmembrane</keyword>
<organism evidence="5 6">
    <name type="scientific">Sulfurospirillum cavolei</name>
    <dbReference type="NCBI Taxonomy" id="366522"/>
    <lineage>
        <taxon>Bacteria</taxon>
        <taxon>Pseudomonadati</taxon>
        <taxon>Campylobacterota</taxon>
        <taxon>Epsilonproteobacteria</taxon>
        <taxon>Campylobacterales</taxon>
        <taxon>Sulfurospirillaceae</taxon>
        <taxon>Sulfurospirillum</taxon>
    </lineage>
</organism>
<protein>
    <submittedName>
        <fullName evidence="5">Histidine kinase</fullName>
    </submittedName>
</protein>
<gene>
    <name evidence="5" type="ORF">CFH80_02080</name>
</gene>